<accession>A0AAD2CB55</accession>
<dbReference type="SMART" id="SM00360">
    <property type="entry name" value="RRM"/>
    <property type="match status" value="1"/>
</dbReference>
<feature type="compositionally biased region" description="Basic residues" evidence="9">
    <location>
        <begin position="706"/>
        <end position="717"/>
    </location>
</feature>
<dbReference type="SUPFAM" id="SSF54928">
    <property type="entry name" value="RNA-binding domain, RBD"/>
    <property type="match status" value="1"/>
</dbReference>
<evidence type="ECO:0000313" key="12">
    <source>
        <dbReference type="EMBL" id="CAJ1918540.1"/>
    </source>
</evidence>
<sequence length="717" mass="83127">MSILLETTLGDIVIDLDVEGSPELCKNVLKLAKARYYSQSLVYNVHANRFCQLGDPHGDGTGGACAQGLIACDGSLSKVLKSQKRFLKSSTGRPLTPEECKQKGRVVATEMKGIPDTIGSQLLITTCEGQDMALDGYSSRVRRADDNDENQSRQLFRSIGMVVEDENDILDKLGKAFCDADGRPYADVRIIRALVVDDPFEDPEGMEVLYKARDVKFQQKKQENEDERVIGSPEWERPPEEVIEERIPADQVESLTGEESMEKLREREEEYRKKQDKSRAVVLEMLGDLPSADTTAPENVLFVCKLNPVTEDEDLELIFSRFDEQVKAEIIRDPDTGNSLQYAFIEFTKKEQAVEAYFKMNNALVDDRRIKVDFSQSVSKVWDKYNQRMRTSTGGRSNSAMPRDPFGGGPPRRNHGPPQSSLGPPRRNDRNFQRKGPPKYDNRRQENRGHYGRPRHDQDDRRRNDQQHRGRGPPHRHGQADHQRPPHRGHGMDKDYRDHGRDEGNQGHGRGQEHRGHDRHEKQPKDVDQFGREIRRDTRPLPPKKDPGSDAESVDSRRRDRHRKKHGKERGKRHRNRDKKHRKKPSSRDDDTSSEASSRARSRGRDKDREAHRERRRSSGERRSQNDEPSSRGARGDESDDRRGSSKQRDRRDRSSRSRDGDRRRRRSRSRSHSDDERRRGRSRDGKRKERDRQKDDNRRSEHDDRKRRRRHDSPDR</sequence>
<feature type="compositionally biased region" description="Polar residues" evidence="9">
    <location>
        <begin position="388"/>
        <end position="400"/>
    </location>
</feature>
<keyword evidence="13" id="KW-1185">Reference proteome</keyword>
<evidence type="ECO:0000259" key="10">
    <source>
        <dbReference type="PROSITE" id="PS50072"/>
    </source>
</evidence>
<comment type="caution">
    <text evidence="12">The sequence shown here is derived from an EMBL/GenBank/DDBJ whole genome shotgun (WGS) entry which is preliminary data.</text>
</comment>
<dbReference type="InterPro" id="IPR012677">
    <property type="entry name" value="Nucleotide-bd_a/b_plait_sf"/>
</dbReference>
<evidence type="ECO:0000256" key="1">
    <source>
        <dbReference type="ARBA" id="ARBA00000971"/>
    </source>
</evidence>
<dbReference type="PROSITE" id="PS50102">
    <property type="entry name" value="RRM"/>
    <property type="match status" value="1"/>
</dbReference>
<dbReference type="EC" id="5.2.1.8" evidence="3"/>
<evidence type="ECO:0000256" key="5">
    <source>
        <dbReference type="ARBA" id="ARBA00023110"/>
    </source>
</evidence>
<feature type="domain" description="RRM" evidence="11">
    <location>
        <begin position="299"/>
        <end position="377"/>
    </location>
</feature>
<dbReference type="PANTHER" id="PTHR45843">
    <property type="entry name" value="PEPTIDYL-PROLYL CIS-TRANS ISOMERASE-LIKE 4"/>
    <property type="match status" value="1"/>
</dbReference>
<dbReference type="InterPro" id="IPR000504">
    <property type="entry name" value="RRM_dom"/>
</dbReference>
<dbReference type="Gene3D" id="3.30.70.330">
    <property type="match status" value="1"/>
</dbReference>
<evidence type="ECO:0000256" key="6">
    <source>
        <dbReference type="ARBA" id="ARBA00023235"/>
    </source>
</evidence>
<keyword evidence="5" id="KW-0697">Rotamase</keyword>
<dbReference type="SUPFAM" id="SSF50891">
    <property type="entry name" value="Cyclophilin-like"/>
    <property type="match status" value="1"/>
</dbReference>
<dbReference type="EMBL" id="CAKOGP040000001">
    <property type="protein sequence ID" value="CAJ1918540.1"/>
    <property type="molecule type" value="Genomic_DNA"/>
</dbReference>
<dbReference type="Proteomes" id="UP001295423">
    <property type="component" value="Unassembled WGS sequence"/>
</dbReference>
<dbReference type="InterPro" id="IPR029000">
    <property type="entry name" value="Cyclophilin-like_dom_sf"/>
</dbReference>
<feature type="region of interest" description="Disordered" evidence="9">
    <location>
        <begin position="385"/>
        <end position="717"/>
    </location>
</feature>
<name>A0AAD2CB55_9STRA</name>
<dbReference type="Pfam" id="PF00160">
    <property type="entry name" value="Pro_isomerase"/>
    <property type="match status" value="1"/>
</dbReference>
<evidence type="ECO:0000256" key="7">
    <source>
        <dbReference type="ARBA" id="ARBA00023242"/>
    </source>
</evidence>
<dbReference type="PANTHER" id="PTHR45843:SF1">
    <property type="entry name" value="PEPTIDYL-PROLYL CIS-TRANS ISOMERASE-LIKE 4"/>
    <property type="match status" value="1"/>
</dbReference>
<feature type="compositionally biased region" description="Basic and acidic residues" evidence="9">
    <location>
        <begin position="426"/>
        <end position="468"/>
    </location>
</feature>
<evidence type="ECO:0000256" key="4">
    <source>
        <dbReference type="ARBA" id="ARBA00022884"/>
    </source>
</evidence>
<comment type="subcellular location">
    <subcellularLocation>
        <location evidence="2">Nucleus</location>
    </subcellularLocation>
</comment>
<evidence type="ECO:0000256" key="2">
    <source>
        <dbReference type="ARBA" id="ARBA00004123"/>
    </source>
</evidence>
<evidence type="ECO:0000313" key="13">
    <source>
        <dbReference type="Proteomes" id="UP001295423"/>
    </source>
</evidence>
<feature type="compositionally biased region" description="Basic and acidic residues" evidence="9">
    <location>
        <begin position="672"/>
        <end position="705"/>
    </location>
</feature>
<dbReference type="GO" id="GO:0003723">
    <property type="term" value="F:RNA binding"/>
    <property type="evidence" value="ECO:0007669"/>
    <property type="project" value="UniProtKB-UniRule"/>
</dbReference>
<dbReference type="Pfam" id="PF00076">
    <property type="entry name" value="RRM_1"/>
    <property type="match status" value="1"/>
</dbReference>
<feature type="compositionally biased region" description="Basic residues" evidence="9">
    <location>
        <begin position="559"/>
        <end position="585"/>
    </location>
</feature>
<protein>
    <recommendedName>
        <fullName evidence="3">peptidylprolyl isomerase</fullName>
        <ecNumber evidence="3">5.2.1.8</ecNumber>
    </recommendedName>
</protein>
<feature type="compositionally biased region" description="Basic and acidic residues" evidence="9">
    <location>
        <begin position="603"/>
        <end position="663"/>
    </location>
</feature>
<dbReference type="GO" id="GO:0005634">
    <property type="term" value="C:nucleus"/>
    <property type="evidence" value="ECO:0007669"/>
    <property type="project" value="UniProtKB-SubCell"/>
</dbReference>
<dbReference type="PROSITE" id="PS50072">
    <property type="entry name" value="CSA_PPIASE_2"/>
    <property type="match status" value="1"/>
</dbReference>
<keyword evidence="6" id="KW-0413">Isomerase</keyword>
<dbReference type="Gene3D" id="2.40.100.10">
    <property type="entry name" value="Cyclophilin-like"/>
    <property type="match status" value="1"/>
</dbReference>
<dbReference type="GO" id="GO:0003755">
    <property type="term" value="F:peptidyl-prolyl cis-trans isomerase activity"/>
    <property type="evidence" value="ECO:0007669"/>
    <property type="project" value="UniProtKB-KW"/>
</dbReference>
<dbReference type="InterPro" id="IPR035542">
    <property type="entry name" value="CRIP"/>
</dbReference>
<dbReference type="InterPro" id="IPR002130">
    <property type="entry name" value="Cyclophilin-type_PPIase_dom"/>
</dbReference>
<feature type="compositionally biased region" description="Basic and acidic residues" evidence="9">
    <location>
        <begin position="478"/>
        <end position="558"/>
    </location>
</feature>
<dbReference type="AlphaFoldDB" id="A0AAD2CB55"/>
<evidence type="ECO:0000256" key="3">
    <source>
        <dbReference type="ARBA" id="ARBA00013194"/>
    </source>
</evidence>
<gene>
    <name evidence="12" type="ORF">CYCCA115_LOCUS819</name>
</gene>
<comment type="catalytic activity">
    <reaction evidence="1">
        <text>[protein]-peptidylproline (omega=180) = [protein]-peptidylproline (omega=0)</text>
        <dbReference type="Rhea" id="RHEA:16237"/>
        <dbReference type="Rhea" id="RHEA-COMP:10747"/>
        <dbReference type="Rhea" id="RHEA-COMP:10748"/>
        <dbReference type="ChEBI" id="CHEBI:83833"/>
        <dbReference type="ChEBI" id="CHEBI:83834"/>
        <dbReference type="EC" id="5.2.1.8"/>
    </reaction>
</comment>
<evidence type="ECO:0000259" key="11">
    <source>
        <dbReference type="PROSITE" id="PS50102"/>
    </source>
</evidence>
<evidence type="ECO:0000256" key="9">
    <source>
        <dbReference type="SAM" id="MobiDB-lite"/>
    </source>
</evidence>
<keyword evidence="4 8" id="KW-0694">RNA-binding</keyword>
<keyword evidence="7" id="KW-0539">Nucleus</keyword>
<evidence type="ECO:0000256" key="8">
    <source>
        <dbReference type="PROSITE-ProRule" id="PRU00176"/>
    </source>
</evidence>
<reference evidence="12" key="1">
    <citation type="submission" date="2023-08" db="EMBL/GenBank/DDBJ databases">
        <authorList>
            <person name="Audoor S."/>
            <person name="Bilcke G."/>
        </authorList>
    </citation>
    <scope>NUCLEOTIDE SEQUENCE</scope>
</reference>
<dbReference type="InterPro" id="IPR035979">
    <property type="entry name" value="RBD_domain_sf"/>
</dbReference>
<dbReference type="CDD" id="cd12235">
    <property type="entry name" value="RRM_PPIL4"/>
    <property type="match status" value="1"/>
</dbReference>
<feature type="domain" description="PPIase cyclophilin-type" evidence="10">
    <location>
        <begin position="6"/>
        <end position="195"/>
    </location>
</feature>
<organism evidence="12 13">
    <name type="scientific">Cylindrotheca closterium</name>
    <dbReference type="NCBI Taxonomy" id="2856"/>
    <lineage>
        <taxon>Eukaryota</taxon>
        <taxon>Sar</taxon>
        <taxon>Stramenopiles</taxon>
        <taxon>Ochrophyta</taxon>
        <taxon>Bacillariophyta</taxon>
        <taxon>Bacillariophyceae</taxon>
        <taxon>Bacillariophycidae</taxon>
        <taxon>Bacillariales</taxon>
        <taxon>Bacillariaceae</taxon>
        <taxon>Cylindrotheca</taxon>
    </lineage>
</organism>
<proteinExistence type="predicted"/>